<evidence type="ECO:0000313" key="3">
    <source>
        <dbReference type="Proteomes" id="UP000000657"/>
    </source>
</evidence>
<proteinExistence type="predicted"/>
<dbReference type="Proteomes" id="UP000000657">
    <property type="component" value="Chromosome"/>
</dbReference>
<evidence type="ECO:0000256" key="1">
    <source>
        <dbReference type="SAM" id="MobiDB-lite"/>
    </source>
</evidence>
<dbReference type="KEGG" id="fal:FRAAL4473"/>
<name>Q0RHB6_FRAAA</name>
<feature type="region of interest" description="Disordered" evidence="1">
    <location>
        <begin position="1"/>
        <end position="48"/>
    </location>
</feature>
<dbReference type="STRING" id="326424.FRAAL4473"/>
<sequence>MRTSRGRACGGSVPPPPRARVLVPPESAPASASPSFPPEQVTAGPPPCLEIKGGKTRSVPHSCHARATDNVRVTSPDGAHIDDTLRGSRFGW</sequence>
<feature type="compositionally biased region" description="Low complexity" evidence="1">
    <location>
        <begin position="19"/>
        <end position="34"/>
    </location>
</feature>
<dbReference type="HOGENOM" id="CLU_2408972_0_0_11"/>
<organism evidence="2 3">
    <name type="scientific">Frankia alni (strain DSM 45986 / CECT 9034 / ACN14a)</name>
    <dbReference type="NCBI Taxonomy" id="326424"/>
    <lineage>
        <taxon>Bacteria</taxon>
        <taxon>Bacillati</taxon>
        <taxon>Actinomycetota</taxon>
        <taxon>Actinomycetes</taxon>
        <taxon>Frankiales</taxon>
        <taxon>Frankiaceae</taxon>
        <taxon>Frankia</taxon>
    </lineage>
</organism>
<evidence type="ECO:0000313" key="2">
    <source>
        <dbReference type="EMBL" id="CAJ63115.2"/>
    </source>
</evidence>
<dbReference type="AlphaFoldDB" id="Q0RHB6"/>
<keyword evidence="3" id="KW-1185">Reference proteome</keyword>
<accession>Q0RHB6</accession>
<gene>
    <name evidence="2" type="ordered locus">FRAAL4473</name>
</gene>
<dbReference type="EMBL" id="CT573213">
    <property type="protein sequence ID" value="CAJ63115.2"/>
    <property type="molecule type" value="Genomic_DNA"/>
</dbReference>
<protein>
    <submittedName>
        <fullName evidence="2">Uncharacterized protein</fullName>
    </submittedName>
</protein>
<reference evidence="2 3" key="1">
    <citation type="journal article" date="2007" name="Genome Res.">
        <title>Genome characteristics of facultatively symbiotic Frankia sp. strains reflect host range and host plant biogeography.</title>
        <authorList>
            <person name="Normand P."/>
            <person name="Lapierre P."/>
            <person name="Tisa L.S."/>
            <person name="Gogarten J.P."/>
            <person name="Alloisio N."/>
            <person name="Bagnarol E."/>
            <person name="Bassi C.A."/>
            <person name="Berry A.M."/>
            <person name="Bickhart D.M."/>
            <person name="Choisne N."/>
            <person name="Couloux A."/>
            <person name="Cournoyer B."/>
            <person name="Cruveiller S."/>
            <person name="Daubin V."/>
            <person name="Demange N."/>
            <person name="Francino M.P."/>
            <person name="Goltsman E."/>
            <person name="Huang Y."/>
            <person name="Kopp O.R."/>
            <person name="Labarre L."/>
            <person name="Lapidus A."/>
            <person name="Lavire C."/>
            <person name="Marechal J."/>
            <person name="Martinez M."/>
            <person name="Mastronunzio J.E."/>
            <person name="Mullin B.C."/>
            <person name="Niemann J."/>
            <person name="Pujic P."/>
            <person name="Rawnsley T."/>
            <person name="Rouy Z."/>
            <person name="Schenowitz C."/>
            <person name="Sellstedt A."/>
            <person name="Tavares F."/>
            <person name="Tomkins J.P."/>
            <person name="Vallenet D."/>
            <person name="Valverde C."/>
            <person name="Wall L.G."/>
            <person name="Wang Y."/>
            <person name="Medigue C."/>
            <person name="Benson D.R."/>
        </authorList>
    </citation>
    <scope>NUCLEOTIDE SEQUENCE [LARGE SCALE GENOMIC DNA]</scope>
    <source>
        <strain evidence="3">DSM 45986 / CECT 9034 / ACN14a</strain>
    </source>
</reference>